<dbReference type="FunFam" id="2.70.170.10:FF:000028">
    <property type="entry name" value="AcetylCholine Receptor"/>
    <property type="match status" value="1"/>
</dbReference>
<keyword evidence="3 5" id="KW-1133">Transmembrane helix</keyword>
<reference evidence="7" key="1">
    <citation type="submission" date="2021-02" db="EMBL/GenBank/DDBJ databases">
        <authorList>
            <person name="Nowell W R."/>
        </authorList>
    </citation>
    <scope>NUCLEOTIDE SEQUENCE</scope>
</reference>
<protein>
    <recommendedName>
        <fullName evidence="6">Neurotransmitter-gated ion-channel ligand-binding domain-containing protein</fullName>
    </recommendedName>
</protein>
<comment type="subcellular location">
    <subcellularLocation>
        <location evidence="1">Membrane</location>
        <topology evidence="1">Multi-pass membrane protein</topology>
    </subcellularLocation>
</comment>
<dbReference type="InterPro" id="IPR006201">
    <property type="entry name" value="Neur_channel"/>
</dbReference>
<keyword evidence="5" id="KW-0813">Transport</keyword>
<dbReference type="GO" id="GO:0005230">
    <property type="term" value="F:extracellular ligand-gated monoatomic ion channel activity"/>
    <property type="evidence" value="ECO:0007669"/>
    <property type="project" value="InterPro"/>
</dbReference>
<evidence type="ECO:0000256" key="5">
    <source>
        <dbReference type="RuleBase" id="RU000687"/>
    </source>
</evidence>
<feature type="chain" id="PRO_5033100480" description="Neurotransmitter-gated ion-channel ligand-binding domain-containing protein" evidence="5">
    <location>
        <begin position="21"/>
        <end position="555"/>
    </location>
</feature>
<feature type="transmembrane region" description="Helical" evidence="5">
    <location>
        <begin position="240"/>
        <end position="259"/>
    </location>
</feature>
<dbReference type="InterPro" id="IPR036734">
    <property type="entry name" value="Neur_chan_lig-bd_sf"/>
</dbReference>
<dbReference type="InterPro" id="IPR006202">
    <property type="entry name" value="Neur_chan_lig-bd"/>
</dbReference>
<evidence type="ECO:0000256" key="2">
    <source>
        <dbReference type="ARBA" id="ARBA00022692"/>
    </source>
</evidence>
<evidence type="ECO:0000256" key="3">
    <source>
        <dbReference type="ARBA" id="ARBA00022989"/>
    </source>
</evidence>
<dbReference type="GO" id="GO:0004888">
    <property type="term" value="F:transmembrane signaling receptor activity"/>
    <property type="evidence" value="ECO:0007669"/>
    <property type="project" value="InterPro"/>
</dbReference>
<keyword evidence="5" id="KW-0407">Ion channel</keyword>
<keyword evidence="5" id="KW-0732">Signal</keyword>
<feature type="domain" description="Neurotransmitter-gated ion-channel ligand-binding" evidence="6">
    <location>
        <begin position="30"/>
        <end position="239"/>
    </location>
</feature>
<evidence type="ECO:0000313" key="7">
    <source>
        <dbReference type="EMBL" id="CAF1333520.1"/>
    </source>
</evidence>
<dbReference type="Pfam" id="PF02931">
    <property type="entry name" value="Neur_chan_LBD"/>
    <property type="match status" value="1"/>
</dbReference>
<dbReference type="AlphaFoldDB" id="A0A815G2V6"/>
<dbReference type="SUPFAM" id="SSF90112">
    <property type="entry name" value="Neurotransmitter-gated ion-channel transmembrane pore"/>
    <property type="match status" value="1"/>
</dbReference>
<organism evidence="7 8">
    <name type="scientific">Adineta steineri</name>
    <dbReference type="NCBI Taxonomy" id="433720"/>
    <lineage>
        <taxon>Eukaryota</taxon>
        <taxon>Metazoa</taxon>
        <taxon>Spiralia</taxon>
        <taxon>Gnathifera</taxon>
        <taxon>Rotifera</taxon>
        <taxon>Eurotatoria</taxon>
        <taxon>Bdelloidea</taxon>
        <taxon>Adinetida</taxon>
        <taxon>Adinetidae</taxon>
        <taxon>Adineta</taxon>
    </lineage>
</organism>
<dbReference type="InterPro" id="IPR038050">
    <property type="entry name" value="Neuro_actylchol_rec"/>
</dbReference>
<dbReference type="EMBL" id="CAJNOE010000787">
    <property type="protein sequence ID" value="CAF1333520.1"/>
    <property type="molecule type" value="Genomic_DNA"/>
</dbReference>
<dbReference type="CDD" id="cd18989">
    <property type="entry name" value="LGIC_ECD_cation"/>
    <property type="match status" value="1"/>
</dbReference>
<proteinExistence type="inferred from homology"/>
<evidence type="ECO:0000313" key="8">
    <source>
        <dbReference type="Proteomes" id="UP000663860"/>
    </source>
</evidence>
<dbReference type="InterPro" id="IPR018000">
    <property type="entry name" value="Neurotransmitter_ion_chnl_CS"/>
</dbReference>
<dbReference type="Proteomes" id="UP000663860">
    <property type="component" value="Unassembled WGS sequence"/>
</dbReference>
<dbReference type="GO" id="GO:0016020">
    <property type="term" value="C:membrane"/>
    <property type="evidence" value="ECO:0007669"/>
    <property type="project" value="UniProtKB-SubCell"/>
</dbReference>
<keyword evidence="5" id="KW-0406">Ion transport</keyword>
<keyword evidence="4 5" id="KW-0472">Membrane</keyword>
<dbReference type="SUPFAM" id="SSF63712">
    <property type="entry name" value="Nicotinic receptor ligand binding domain-like"/>
    <property type="match status" value="1"/>
</dbReference>
<comment type="caution">
    <text evidence="7">The sequence shown here is derived from an EMBL/GenBank/DDBJ whole genome shotgun (WGS) entry which is preliminary data.</text>
</comment>
<sequence>MIKSLAFVILLNYLFYFCDCGTLPATQIAEQTLITTLLTGYNKNIRPNTTVSVDITAQLQQIVAIDEKQQVMTTTSFISQTWFDDRLSWTPSSSNDNIKVVMLPVTSLWIPDTMILNSADSSGYLTVNTYSLASVNYSGQVYMILPALTVKTRCNFNVRYFPFDKQLCGISLTSWSQGSGRIAYTEDKDAVIDTSEYTEHPLWALNGTDLVVIQAEDRTPFEDTSNDVISIQLYLQRKPLYFIMNGIFACWVLNSVTLLSYSLPFGSQIGLCMTCFMTYSVYSLNFSNLFPQQSQYLMMITLYFLLSICWTLISMAWFVLCNHFISKAEMPKFLYIFSGLLQKKVFFYFFPPPKDDKTKNVIVENGDLKKSEDKKSTQATGIQKTKCASCQKLFPSCFRRHIKVESIDKGQHTSVENETSMNKSATDDARIETPTCVFIDETNKKATPKCDFCNRCETCQADFDKDKGKGKNKKDIEGCIGTINTYDCHSCSGSDCADPYGGTTKVNVPGAVSSIGDRTAFFQTAFHSPSLVQRKLTEDSVAFVEFLQSQTFLCH</sequence>
<dbReference type="PROSITE" id="PS00236">
    <property type="entry name" value="NEUROTR_ION_CHANNEL"/>
    <property type="match status" value="1"/>
</dbReference>
<evidence type="ECO:0000259" key="6">
    <source>
        <dbReference type="Pfam" id="PF02931"/>
    </source>
</evidence>
<feature type="transmembrane region" description="Helical" evidence="5">
    <location>
        <begin position="271"/>
        <end position="290"/>
    </location>
</feature>
<dbReference type="Gene3D" id="1.20.58.390">
    <property type="entry name" value="Neurotransmitter-gated ion-channel transmembrane domain"/>
    <property type="match status" value="1"/>
</dbReference>
<evidence type="ECO:0000256" key="1">
    <source>
        <dbReference type="ARBA" id="ARBA00004141"/>
    </source>
</evidence>
<comment type="similarity">
    <text evidence="5">Belongs to the ligand-gated ion channel (TC 1.A.9) family.</text>
</comment>
<feature type="transmembrane region" description="Helical" evidence="5">
    <location>
        <begin position="296"/>
        <end position="321"/>
    </location>
</feature>
<gene>
    <name evidence="7" type="ORF">IZO911_LOCUS35823</name>
</gene>
<feature type="transmembrane region" description="Helical" evidence="5">
    <location>
        <begin position="333"/>
        <end position="350"/>
    </location>
</feature>
<dbReference type="PRINTS" id="PR00252">
    <property type="entry name" value="NRIONCHANNEL"/>
</dbReference>
<dbReference type="PANTHER" id="PTHR18945">
    <property type="entry name" value="NEUROTRANSMITTER GATED ION CHANNEL"/>
    <property type="match status" value="1"/>
</dbReference>
<name>A0A815G2V6_9BILA</name>
<dbReference type="InterPro" id="IPR036719">
    <property type="entry name" value="Neuro-gated_channel_TM_sf"/>
</dbReference>
<keyword evidence="2 5" id="KW-0812">Transmembrane</keyword>
<dbReference type="Gene3D" id="2.70.170.10">
    <property type="entry name" value="Neurotransmitter-gated ion-channel ligand-binding domain"/>
    <property type="match status" value="1"/>
</dbReference>
<feature type="signal peptide" evidence="5">
    <location>
        <begin position="1"/>
        <end position="20"/>
    </location>
</feature>
<evidence type="ECO:0000256" key="4">
    <source>
        <dbReference type="ARBA" id="ARBA00023136"/>
    </source>
</evidence>
<accession>A0A815G2V6</accession>